<evidence type="ECO:0000313" key="1">
    <source>
        <dbReference type="EMBL" id="MBC9783104.1"/>
    </source>
</evidence>
<name>A0ABR7SX26_HELCL</name>
<evidence type="ECO:0000313" key="2">
    <source>
        <dbReference type="Proteomes" id="UP000617402"/>
    </source>
</evidence>
<dbReference type="EMBL" id="JACVHF010000001">
    <property type="protein sequence ID" value="MBC9783104.1"/>
    <property type="molecule type" value="Genomic_DNA"/>
</dbReference>
<proteinExistence type="predicted"/>
<reference evidence="1 2" key="1">
    <citation type="submission" date="2020-07" db="EMBL/GenBank/DDBJ databases">
        <title>Draft whole-genome sequence of Heliobacterium chlorum DSM 3682, type strain.</title>
        <authorList>
            <person name="Kyndt J.A."/>
            <person name="Meyer T.E."/>
            <person name="Imhoff J.F."/>
        </authorList>
    </citation>
    <scope>NUCLEOTIDE SEQUENCE [LARGE SCALE GENOMIC DNA]</scope>
    <source>
        <strain evidence="1 2">DSM 3682</strain>
    </source>
</reference>
<protein>
    <submittedName>
        <fullName evidence="1">Uncharacterized protein</fullName>
    </submittedName>
</protein>
<accession>A0ABR7SX26</accession>
<gene>
    <name evidence="1" type="ORF">H1S01_01110</name>
</gene>
<sequence>MMATSPAFQTGDRVMTYNAKSGTVSDVIFEDDGSKILLIKIDNMPGEYAYDMMEVIPADGGAKYKAYKTDPLSDIKMKKRYYA</sequence>
<dbReference type="Proteomes" id="UP000617402">
    <property type="component" value="Unassembled WGS sequence"/>
</dbReference>
<organism evidence="1 2">
    <name type="scientific">Heliobacterium chlorum</name>
    <dbReference type="NCBI Taxonomy" id="2698"/>
    <lineage>
        <taxon>Bacteria</taxon>
        <taxon>Bacillati</taxon>
        <taxon>Bacillota</taxon>
        <taxon>Clostridia</taxon>
        <taxon>Eubacteriales</taxon>
        <taxon>Heliobacteriaceae</taxon>
        <taxon>Heliobacterium</taxon>
    </lineage>
</organism>
<keyword evidence="2" id="KW-1185">Reference proteome</keyword>
<comment type="caution">
    <text evidence="1">The sequence shown here is derived from an EMBL/GenBank/DDBJ whole genome shotgun (WGS) entry which is preliminary data.</text>
</comment>
<dbReference type="RefSeq" id="WP_188038283.1">
    <property type="nucleotide sequence ID" value="NZ_JACVHF010000001.1"/>
</dbReference>